<accession>A0A0K0ERQ2</accession>
<sequence>MNKSQVPEFSYPIFGISVYQIFITNCFTILPNIYFFYKSITYQLFNKRKIFKYMTIVMSFEYIFACSTHLIYNGYLLIYHYTNSKIHVPTCSKLSGFNLNIKHYLVVTPFYFSIFRFYKILLNKNPHITVSVIIMFITLGPITYIMIGQFFDINTYYLPKSGCGYEIFSGLPFYEQSLYLNMSIVFIVPFLSLIINYQIYKTVIKKTSKLNATRLAEHKSLFYGVTVQSMFPLFCQIPAIIFIFAFAKTRSSVNEIEIIVHIFYYFGHGLCIFFSVVMIKEFRIMILNDFKIRKYINPLQSISFFMYNKNNDRTIL</sequence>
<name>A0A0K0ERQ2_STRER</name>
<organism evidence="2">
    <name type="scientific">Strongyloides stercoralis</name>
    <name type="common">Threadworm</name>
    <dbReference type="NCBI Taxonomy" id="6248"/>
    <lineage>
        <taxon>Eukaryota</taxon>
        <taxon>Metazoa</taxon>
        <taxon>Ecdysozoa</taxon>
        <taxon>Nematoda</taxon>
        <taxon>Chromadorea</taxon>
        <taxon>Rhabditida</taxon>
        <taxon>Tylenchina</taxon>
        <taxon>Panagrolaimomorpha</taxon>
        <taxon>Strongyloidoidea</taxon>
        <taxon>Strongyloididae</taxon>
        <taxon>Strongyloides</taxon>
    </lineage>
</organism>
<keyword evidence="1" id="KW-1133">Transmembrane helix</keyword>
<evidence type="ECO:0000313" key="2">
    <source>
        <dbReference type="WBParaSite" id="SSTP_0001213200.1"/>
    </source>
</evidence>
<protein>
    <submittedName>
        <fullName evidence="2">G_PROTEIN_RECEP_F1_2 domain-containing protein</fullName>
    </submittedName>
</protein>
<keyword evidence="1" id="KW-0812">Transmembrane</keyword>
<feature type="transmembrane region" description="Helical" evidence="1">
    <location>
        <begin position="258"/>
        <end position="279"/>
    </location>
</feature>
<feature type="transmembrane region" description="Helical" evidence="1">
    <location>
        <begin position="130"/>
        <end position="151"/>
    </location>
</feature>
<reference evidence="2" key="1">
    <citation type="submission" date="2015-08" db="UniProtKB">
        <authorList>
            <consortium name="WormBaseParasite"/>
        </authorList>
    </citation>
    <scope>IDENTIFICATION</scope>
</reference>
<proteinExistence type="predicted"/>
<dbReference type="WBParaSite" id="SSTP_0001213200.1">
    <property type="protein sequence ID" value="SSTP_0001213200.1"/>
    <property type="gene ID" value="SSTP_0001213200"/>
</dbReference>
<dbReference type="AlphaFoldDB" id="A0A0K0ERQ2"/>
<feature type="transmembrane region" description="Helical" evidence="1">
    <location>
        <begin position="12"/>
        <end position="37"/>
    </location>
</feature>
<feature type="transmembrane region" description="Helical" evidence="1">
    <location>
        <begin position="221"/>
        <end position="246"/>
    </location>
</feature>
<keyword evidence="1" id="KW-0472">Membrane</keyword>
<feature type="transmembrane region" description="Helical" evidence="1">
    <location>
        <begin position="58"/>
        <end position="81"/>
    </location>
</feature>
<feature type="transmembrane region" description="Helical" evidence="1">
    <location>
        <begin position="101"/>
        <end position="118"/>
    </location>
</feature>
<evidence type="ECO:0000256" key="1">
    <source>
        <dbReference type="SAM" id="Phobius"/>
    </source>
</evidence>
<feature type="transmembrane region" description="Helical" evidence="1">
    <location>
        <begin position="178"/>
        <end position="200"/>
    </location>
</feature>